<comment type="caution">
    <text evidence="2">The sequence shown here is derived from an EMBL/GenBank/DDBJ whole genome shotgun (WGS) entry which is preliminary data.</text>
</comment>
<dbReference type="EMBL" id="WEZQ01000001">
    <property type="protein sequence ID" value="MYV16045.1"/>
    <property type="molecule type" value="Genomic_DNA"/>
</dbReference>
<dbReference type="Pfam" id="PF12645">
    <property type="entry name" value="HTH_16"/>
    <property type="match status" value="1"/>
</dbReference>
<protein>
    <submittedName>
        <fullName evidence="2">Helix-turn-helix domain-containing protein</fullName>
    </submittedName>
</protein>
<dbReference type="Proteomes" id="UP000449209">
    <property type="component" value="Unassembled WGS sequence"/>
</dbReference>
<dbReference type="RefSeq" id="WP_161002658.1">
    <property type="nucleotide sequence ID" value="NZ_WEZQ01000001.1"/>
</dbReference>
<gene>
    <name evidence="2" type="ORF">GB993_00680</name>
</gene>
<name>A0A6N9HZA9_9LACO</name>
<dbReference type="InterPro" id="IPR024760">
    <property type="entry name" value="HTH_dom_conjug_TS-like"/>
</dbReference>
<evidence type="ECO:0000259" key="1">
    <source>
        <dbReference type="Pfam" id="PF12645"/>
    </source>
</evidence>
<feature type="domain" description="Helix-turn-helix conjugative transposon-like" evidence="1">
    <location>
        <begin position="13"/>
        <end position="64"/>
    </location>
</feature>
<evidence type="ECO:0000313" key="2">
    <source>
        <dbReference type="EMBL" id="MYV16045.1"/>
    </source>
</evidence>
<dbReference type="AlphaFoldDB" id="A0A6N9HZA9"/>
<reference evidence="2 3" key="1">
    <citation type="journal article" date="2019" name="Appl. Environ. Microbiol.">
        <title>Genetic determinants of hydroxycinnamic acid metabolism in heterofermentative lactobacilli.</title>
        <authorList>
            <person name="Gaur G."/>
            <person name="Oh J.H."/>
            <person name="Filannino P."/>
            <person name="Gobbetti M."/>
            <person name="van Pijkeren J.P."/>
            <person name="Ganzle M.G."/>
        </authorList>
    </citation>
    <scope>NUCLEOTIDE SEQUENCE [LARGE SCALE GENOMIC DNA]</scope>
    <source>
        <strain evidence="2 3">C5</strain>
    </source>
</reference>
<organism evidence="2 3">
    <name type="scientific">Furfurilactobacillus milii</name>
    <dbReference type="NCBI Taxonomy" id="2888272"/>
    <lineage>
        <taxon>Bacteria</taxon>
        <taxon>Bacillati</taxon>
        <taxon>Bacillota</taxon>
        <taxon>Bacilli</taxon>
        <taxon>Lactobacillales</taxon>
        <taxon>Lactobacillaceae</taxon>
        <taxon>Furfurilactobacillus</taxon>
    </lineage>
</organism>
<proteinExistence type="predicted"/>
<evidence type="ECO:0000313" key="3">
    <source>
        <dbReference type="Proteomes" id="UP000449209"/>
    </source>
</evidence>
<dbReference type="OrthoDB" id="1856222at2"/>
<accession>A0A6N9HZA9</accession>
<sequence>MNKREYIDLLPYIKEAQNGDTESLAFLLKRFDALLIKHAFINNQFDEDCYQDLRELFVYLVRKFNIDKHCDNADL</sequence>